<dbReference type="InterPro" id="IPR010445">
    <property type="entry name" value="LapA_dom"/>
</dbReference>
<proteinExistence type="predicted"/>
<dbReference type="GO" id="GO:0005886">
    <property type="term" value="C:plasma membrane"/>
    <property type="evidence" value="ECO:0007669"/>
    <property type="project" value="InterPro"/>
</dbReference>
<evidence type="ECO:0000259" key="1">
    <source>
        <dbReference type="Pfam" id="PF06305"/>
    </source>
</evidence>
<name>A0A1S1NXB2_9GAMM</name>
<evidence type="ECO:0000313" key="2">
    <source>
        <dbReference type="EMBL" id="QEL11392.1"/>
    </source>
</evidence>
<dbReference type="Pfam" id="PF06305">
    <property type="entry name" value="LapA_dom"/>
    <property type="match status" value="1"/>
</dbReference>
<reference evidence="2 3" key="1">
    <citation type="submission" date="2019-08" db="EMBL/GenBank/DDBJ databases">
        <title>Complete genome sequence of Kushneria sp. YCWA18, a halophilic phosphate-solubilizing bacterium isolated from Daqiao saltern in China.</title>
        <authorList>
            <person name="Du G.-X."/>
            <person name="Qu L.-Y."/>
        </authorList>
    </citation>
    <scope>NUCLEOTIDE SEQUENCE [LARGE SCALE GENOMIC DNA]</scope>
    <source>
        <strain evidence="2 3">YCWA18</strain>
    </source>
</reference>
<dbReference type="KEGG" id="kuy:FY550_09740"/>
<gene>
    <name evidence="2" type="ORF">FY550_09740</name>
</gene>
<dbReference type="AlphaFoldDB" id="A0A1S1NXB2"/>
<keyword evidence="3" id="KW-1185">Reference proteome</keyword>
<organism evidence="2 3">
    <name type="scientific">Kushneria phosphatilytica</name>
    <dbReference type="NCBI Taxonomy" id="657387"/>
    <lineage>
        <taxon>Bacteria</taxon>
        <taxon>Pseudomonadati</taxon>
        <taxon>Pseudomonadota</taxon>
        <taxon>Gammaproteobacteria</taxon>
        <taxon>Oceanospirillales</taxon>
        <taxon>Halomonadaceae</taxon>
        <taxon>Kushneria</taxon>
    </lineage>
</organism>
<dbReference type="Proteomes" id="UP000322553">
    <property type="component" value="Chromosome"/>
</dbReference>
<accession>A0A1S1NXB2</accession>
<feature type="domain" description="Lipopolysaccharide assembly protein A" evidence="1">
    <location>
        <begin position="27"/>
        <end position="90"/>
    </location>
</feature>
<dbReference type="STRING" id="657387.BH688_06000"/>
<protein>
    <submittedName>
        <fullName evidence="2">DUF1049 domain-containing protein</fullName>
    </submittedName>
</protein>
<sequence>MRWLKGIVLAVVTLILLILGMLFAVRNQQTIPLDVVWAQLPPASLALWLLLALVVGVLLGMLAMSGLYLRLRTALMRARRDSQQQQRELDRLRVQEIREVP</sequence>
<evidence type="ECO:0000313" key="3">
    <source>
        <dbReference type="Proteomes" id="UP000322553"/>
    </source>
</evidence>
<dbReference type="EMBL" id="CP043420">
    <property type="protein sequence ID" value="QEL11392.1"/>
    <property type="molecule type" value="Genomic_DNA"/>
</dbReference>
<dbReference type="RefSeq" id="WP_070977737.1">
    <property type="nucleotide sequence ID" value="NZ_CP043420.1"/>
</dbReference>